<evidence type="ECO:0000313" key="2">
    <source>
        <dbReference type="EnsemblMetazoa" id="AALFPA23_012905.P18611"/>
    </source>
</evidence>
<sequence>MKGAADGLQATPEEPATMVPETAKPSPSRTPLKDFLNTPPTPKRIAKREYKSKRYHVLTSDEFIQEFEQKEEDKRRAEEEKENRKVIRMQRKVEAEAKKNKKQEEKKLKQNMKDKARKKKA</sequence>
<feature type="compositionally biased region" description="Basic and acidic residues" evidence="1">
    <location>
        <begin position="90"/>
        <end position="114"/>
    </location>
</feature>
<name>A0ABM1YX46_AEDAL</name>
<reference evidence="2" key="2">
    <citation type="submission" date="2025-05" db="UniProtKB">
        <authorList>
            <consortium name="EnsemblMetazoa"/>
        </authorList>
    </citation>
    <scope>IDENTIFICATION</scope>
    <source>
        <strain evidence="2">Foshan</strain>
    </source>
</reference>
<feature type="region of interest" description="Disordered" evidence="1">
    <location>
        <begin position="1"/>
        <end position="46"/>
    </location>
</feature>
<keyword evidence="3" id="KW-1185">Reference proteome</keyword>
<dbReference type="EnsemblMetazoa" id="AALFPA23_012905.R18611">
    <property type="protein sequence ID" value="AALFPA23_012905.P18611"/>
    <property type="gene ID" value="AALFPA23_012905"/>
</dbReference>
<dbReference type="Proteomes" id="UP000069940">
    <property type="component" value="Unassembled WGS sequence"/>
</dbReference>
<dbReference type="GeneID" id="134292221"/>
<protein>
    <submittedName>
        <fullName evidence="2">Uncharacterized protein</fullName>
    </submittedName>
</protein>
<evidence type="ECO:0000313" key="3">
    <source>
        <dbReference type="Proteomes" id="UP000069940"/>
    </source>
</evidence>
<organism evidence="2 3">
    <name type="scientific">Aedes albopictus</name>
    <name type="common">Asian tiger mosquito</name>
    <name type="synonym">Stegomyia albopicta</name>
    <dbReference type="NCBI Taxonomy" id="7160"/>
    <lineage>
        <taxon>Eukaryota</taxon>
        <taxon>Metazoa</taxon>
        <taxon>Ecdysozoa</taxon>
        <taxon>Arthropoda</taxon>
        <taxon>Hexapoda</taxon>
        <taxon>Insecta</taxon>
        <taxon>Pterygota</taxon>
        <taxon>Neoptera</taxon>
        <taxon>Endopterygota</taxon>
        <taxon>Diptera</taxon>
        <taxon>Nematocera</taxon>
        <taxon>Culicoidea</taxon>
        <taxon>Culicidae</taxon>
        <taxon>Culicinae</taxon>
        <taxon>Aedini</taxon>
        <taxon>Aedes</taxon>
        <taxon>Stegomyia</taxon>
    </lineage>
</organism>
<proteinExistence type="predicted"/>
<evidence type="ECO:0000256" key="1">
    <source>
        <dbReference type="SAM" id="MobiDB-lite"/>
    </source>
</evidence>
<accession>A0ABM1YX46</accession>
<reference evidence="3" key="1">
    <citation type="journal article" date="2015" name="Proc. Natl. Acad. Sci. U.S.A.">
        <title>Genome sequence of the Asian Tiger mosquito, Aedes albopictus, reveals insights into its biology, genetics, and evolution.</title>
        <authorList>
            <person name="Chen X.G."/>
            <person name="Jiang X."/>
            <person name="Gu J."/>
            <person name="Xu M."/>
            <person name="Wu Y."/>
            <person name="Deng Y."/>
            <person name="Zhang C."/>
            <person name="Bonizzoni M."/>
            <person name="Dermauw W."/>
            <person name="Vontas J."/>
            <person name="Armbruster P."/>
            <person name="Huang X."/>
            <person name="Yang Y."/>
            <person name="Zhang H."/>
            <person name="He W."/>
            <person name="Peng H."/>
            <person name="Liu Y."/>
            <person name="Wu K."/>
            <person name="Chen J."/>
            <person name="Lirakis M."/>
            <person name="Topalis P."/>
            <person name="Van Leeuwen T."/>
            <person name="Hall A.B."/>
            <person name="Jiang X."/>
            <person name="Thorpe C."/>
            <person name="Mueller R.L."/>
            <person name="Sun C."/>
            <person name="Waterhouse R.M."/>
            <person name="Yan G."/>
            <person name="Tu Z.J."/>
            <person name="Fang X."/>
            <person name="James A.A."/>
        </authorList>
    </citation>
    <scope>NUCLEOTIDE SEQUENCE [LARGE SCALE GENOMIC DNA]</scope>
    <source>
        <strain evidence="3">Foshan</strain>
    </source>
</reference>
<feature type="region of interest" description="Disordered" evidence="1">
    <location>
        <begin position="90"/>
        <end position="121"/>
    </location>
</feature>
<dbReference type="RefSeq" id="XP_062717183.1">
    <property type="nucleotide sequence ID" value="XM_062861199.1"/>
</dbReference>